<dbReference type="SUPFAM" id="SSF55874">
    <property type="entry name" value="ATPase domain of HSP90 chaperone/DNA topoisomerase II/histidine kinase"/>
    <property type="match status" value="1"/>
</dbReference>
<keyword evidence="11 12" id="KW-0472">Membrane</keyword>
<dbReference type="Gene3D" id="1.10.287.130">
    <property type="match status" value="1"/>
</dbReference>
<dbReference type="PANTHER" id="PTHR42878:SF7">
    <property type="entry name" value="SENSOR HISTIDINE KINASE GLRK"/>
    <property type="match status" value="1"/>
</dbReference>
<dbReference type="Pfam" id="PF00512">
    <property type="entry name" value="HisKA"/>
    <property type="match status" value="1"/>
</dbReference>
<evidence type="ECO:0000256" key="8">
    <source>
        <dbReference type="ARBA" id="ARBA00022777"/>
    </source>
</evidence>
<keyword evidence="6" id="KW-0808">Transferase</keyword>
<dbReference type="SUPFAM" id="SSF47384">
    <property type="entry name" value="Homodimeric domain of signal transducing histidine kinase"/>
    <property type="match status" value="1"/>
</dbReference>
<accession>A0A972GVD6</accession>
<gene>
    <name evidence="15" type="ORF">GC093_27810</name>
</gene>
<dbReference type="InterPro" id="IPR005467">
    <property type="entry name" value="His_kinase_dom"/>
</dbReference>
<evidence type="ECO:0000259" key="13">
    <source>
        <dbReference type="PROSITE" id="PS50109"/>
    </source>
</evidence>
<comment type="subcellular location">
    <subcellularLocation>
        <location evidence="2">Cell membrane</location>
        <topology evidence="2">Multi-pass membrane protein</topology>
    </subcellularLocation>
</comment>
<dbReference type="InterPro" id="IPR036097">
    <property type="entry name" value="HisK_dim/P_sf"/>
</dbReference>
<dbReference type="CDD" id="cd00082">
    <property type="entry name" value="HisKA"/>
    <property type="match status" value="1"/>
</dbReference>
<dbReference type="GO" id="GO:0007234">
    <property type="term" value="P:osmosensory signaling via phosphorelay pathway"/>
    <property type="evidence" value="ECO:0007669"/>
    <property type="project" value="TreeGrafter"/>
</dbReference>
<keyword evidence="12" id="KW-0812">Transmembrane</keyword>
<dbReference type="RefSeq" id="WP_171655239.1">
    <property type="nucleotide sequence ID" value="NZ_WHOD01000105.1"/>
</dbReference>
<keyword evidence="9" id="KW-0067">ATP-binding</keyword>
<dbReference type="GO" id="GO:0030295">
    <property type="term" value="F:protein kinase activator activity"/>
    <property type="evidence" value="ECO:0007669"/>
    <property type="project" value="TreeGrafter"/>
</dbReference>
<keyword evidence="12" id="KW-1133">Transmembrane helix</keyword>
<dbReference type="SMART" id="SM00387">
    <property type="entry name" value="HATPase_c"/>
    <property type="match status" value="1"/>
</dbReference>
<dbReference type="FunFam" id="3.30.565.10:FF:000006">
    <property type="entry name" value="Sensor histidine kinase WalK"/>
    <property type="match status" value="1"/>
</dbReference>
<dbReference type="CDD" id="cd06225">
    <property type="entry name" value="HAMP"/>
    <property type="match status" value="1"/>
</dbReference>
<evidence type="ECO:0000256" key="7">
    <source>
        <dbReference type="ARBA" id="ARBA00022741"/>
    </source>
</evidence>
<sequence length="481" mass="53958">MLNLWLKSFYIKIFLSFLVTCILFFVGLALFWNSYFTDLFYKDKKELLSSRFGEVSKLLPSVQEGTISTRELRFGIRIISRSINGSVWLVDAQGMVLNGSSEREGSVIPKVMDTLFIEGLKGNSGFIASQNRIDERARDGLLTYYGPAQMNGKPIVIFLNVPAVEVSEALAAVRWNIVVPLLFSLLTVGIILYMLSRKLAGPLQMMNRAALELAGGDFSARVPVTSDDEVGELAKSFNFMVDQLVQWEDARQEFLTNVSHELRSPLTSLRGLIIAMNDKVIPEEKYGHYLKICDYEVQRLQRLVNDLLDLARIQNGMDVFRLRPLVLNEKIEKMLDLLRTAMNDKQIILHELLPNAEGPLVIAELDPDRFAQVLQNLLYNAIQFTPPGGSIFVELYSEDGNAVIVIRDTGIGMAEEELNRIWDRFYKVEHSRASGSEGTGLGLTIVKHLVNGMKGTIAVSSELGNGTEFTLTFPLSANRSY</sequence>
<keyword evidence="8" id="KW-0418">Kinase</keyword>
<evidence type="ECO:0000256" key="2">
    <source>
        <dbReference type="ARBA" id="ARBA00004651"/>
    </source>
</evidence>
<evidence type="ECO:0000256" key="10">
    <source>
        <dbReference type="ARBA" id="ARBA00023012"/>
    </source>
</evidence>
<dbReference type="Gene3D" id="6.10.340.10">
    <property type="match status" value="1"/>
</dbReference>
<keyword evidence="16" id="KW-1185">Reference proteome</keyword>
<keyword evidence="7" id="KW-0547">Nucleotide-binding</keyword>
<evidence type="ECO:0000256" key="11">
    <source>
        <dbReference type="ARBA" id="ARBA00023136"/>
    </source>
</evidence>
<proteinExistence type="predicted"/>
<dbReference type="SMART" id="SM00304">
    <property type="entry name" value="HAMP"/>
    <property type="match status" value="1"/>
</dbReference>
<reference evidence="15" key="1">
    <citation type="submission" date="2019-10" db="EMBL/GenBank/DDBJ databases">
        <title>Description of Paenibacillus glebae sp. nov.</title>
        <authorList>
            <person name="Carlier A."/>
            <person name="Qi S."/>
        </authorList>
    </citation>
    <scope>NUCLEOTIDE SEQUENCE</scope>
    <source>
        <strain evidence="15">LMG 31456</strain>
    </source>
</reference>
<dbReference type="InterPro" id="IPR036890">
    <property type="entry name" value="HATPase_C_sf"/>
</dbReference>
<dbReference type="InterPro" id="IPR050351">
    <property type="entry name" value="BphY/WalK/GraS-like"/>
</dbReference>
<feature type="domain" description="Histidine kinase" evidence="13">
    <location>
        <begin position="257"/>
        <end position="477"/>
    </location>
</feature>
<dbReference type="Gene3D" id="3.30.565.10">
    <property type="entry name" value="Histidine kinase-like ATPase, C-terminal domain"/>
    <property type="match status" value="1"/>
</dbReference>
<feature type="domain" description="HAMP" evidence="14">
    <location>
        <begin position="197"/>
        <end position="249"/>
    </location>
</feature>
<feature type="transmembrane region" description="Helical" evidence="12">
    <location>
        <begin position="9"/>
        <end position="32"/>
    </location>
</feature>
<comment type="catalytic activity">
    <reaction evidence="1">
        <text>ATP + protein L-histidine = ADP + protein N-phospho-L-histidine.</text>
        <dbReference type="EC" id="2.7.13.3"/>
    </reaction>
</comment>
<dbReference type="InterPro" id="IPR003660">
    <property type="entry name" value="HAMP_dom"/>
</dbReference>
<dbReference type="AlphaFoldDB" id="A0A972GVD6"/>
<dbReference type="PRINTS" id="PR00344">
    <property type="entry name" value="BCTRLSENSOR"/>
</dbReference>
<keyword evidence="4" id="KW-1003">Cell membrane</keyword>
<dbReference type="InterPro" id="IPR003594">
    <property type="entry name" value="HATPase_dom"/>
</dbReference>
<evidence type="ECO:0000256" key="3">
    <source>
        <dbReference type="ARBA" id="ARBA00012438"/>
    </source>
</evidence>
<dbReference type="GO" id="GO:0005886">
    <property type="term" value="C:plasma membrane"/>
    <property type="evidence" value="ECO:0007669"/>
    <property type="project" value="UniProtKB-SubCell"/>
</dbReference>
<dbReference type="SMART" id="SM00388">
    <property type="entry name" value="HisKA"/>
    <property type="match status" value="1"/>
</dbReference>
<organism evidence="15 16">
    <name type="scientific">Paenibacillus foliorum</name>
    <dbReference type="NCBI Taxonomy" id="2654974"/>
    <lineage>
        <taxon>Bacteria</taxon>
        <taxon>Bacillati</taxon>
        <taxon>Bacillota</taxon>
        <taxon>Bacilli</taxon>
        <taxon>Bacillales</taxon>
        <taxon>Paenibacillaceae</taxon>
        <taxon>Paenibacillus</taxon>
    </lineage>
</organism>
<dbReference type="FunFam" id="1.10.287.130:FF:000001">
    <property type="entry name" value="Two-component sensor histidine kinase"/>
    <property type="match status" value="1"/>
</dbReference>
<name>A0A972GVD6_9BACL</name>
<evidence type="ECO:0000259" key="14">
    <source>
        <dbReference type="PROSITE" id="PS50885"/>
    </source>
</evidence>
<evidence type="ECO:0000256" key="12">
    <source>
        <dbReference type="SAM" id="Phobius"/>
    </source>
</evidence>
<evidence type="ECO:0000256" key="6">
    <source>
        <dbReference type="ARBA" id="ARBA00022679"/>
    </source>
</evidence>
<evidence type="ECO:0000313" key="16">
    <source>
        <dbReference type="Proteomes" id="UP000641588"/>
    </source>
</evidence>
<dbReference type="PANTHER" id="PTHR42878">
    <property type="entry name" value="TWO-COMPONENT HISTIDINE KINASE"/>
    <property type="match status" value="1"/>
</dbReference>
<dbReference type="Pfam" id="PF02518">
    <property type="entry name" value="HATPase_c"/>
    <property type="match status" value="1"/>
</dbReference>
<comment type="caution">
    <text evidence="15">The sequence shown here is derived from an EMBL/GenBank/DDBJ whole genome shotgun (WGS) entry which is preliminary data.</text>
</comment>
<dbReference type="Pfam" id="PF00672">
    <property type="entry name" value="HAMP"/>
    <property type="match status" value="1"/>
</dbReference>
<dbReference type="GO" id="GO:0000156">
    <property type="term" value="F:phosphorelay response regulator activity"/>
    <property type="evidence" value="ECO:0007669"/>
    <property type="project" value="TreeGrafter"/>
</dbReference>
<evidence type="ECO:0000256" key="4">
    <source>
        <dbReference type="ARBA" id="ARBA00022475"/>
    </source>
</evidence>
<keyword evidence="10" id="KW-0902">Two-component regulatory system</keyword>
<dbReference type="InterPro" id="IPR003661">
    <property type="entry name" value="HisK_dim/P_dom"/>
</dbReference>
<evidence type="ECO:0000256" key="9">
    <source>
        <dbReference type="ARBA" id="ARBA00022840"/>
    </source>
</evidence>
<evidence type="ECO:0000256" key="1">
    <source>
        <dbReference type="ARBA" id="ARBA00000085"/>
    </source>
</evidence>
<dbReference type="PROSITE" id="PS50885">
    <property type="entry name" value="HAMP"/>
    <property type="match status" value="1"/>
</dbReference>
<dbReference type="PROSITE" id="PS50109">
    <property type="entry name" value="HIS_KIN"/>
    <property type="match status" value="1"/>
</dbReference>
<dbReference type="Proteomes" id="UP000641588">
    <property type="component" value="Unassembled WGS sequence"/>
</dbReference>
<protein>
    <recommendedName>
        <fullName evidence="3">histidine kinase</fullName>
        <ecNumber evidence="3">2.7.13.3</ecNumber>
    </recommendedName>
</protein>
<dbReference type="EC" id="2.7.13.3" evidence="3"/>
<evidence type="ECO:0000256" key="5">
    <source>
        <dbReference type="ARBA" id="ARBA00022553"/>
    </source>
</evidence>
<feature type="transmembrane region" description="Helical" evidence="12">
    <location>
        <begin position="177"/>
        <end position="196"/>
    </location>
</feature>
<evidence type="ECO:0000313" key="15">
    <source>
        <dbReference type="EMBL" id="NOU97003.1"/>
    </source>
</evidence>
<dbReference type="SUPFAM" id="SSF158472">
    <property type="entry name" value="HAMP domain-like"/>
    <property type="match status" value="1"/>
</dbReference>
<dbReference type="EMBL" id="WHOD01000105">
    <property type="protein sequence ID" value="NOU97003.1"/>
    <property type="molecule type" value="Genomic_DNA"/>
</dbReference>
<dbReference type="InterPro" id="IPR004358">
    <property type="entry name" value="Sig_transdc_His_kin-like_C"/>
</dbReference>
<dbReference type="GO" id="GO:0000155">
    <property type="term" value="F:phosphorelay sensor kinase activity"/>
    <property type="evidence" value="ECO:0007669"/>
    <property type="project" value="InterPro"/>
</dbReference>
<dbReference type="GO" id="GO:0005524">
    <property type="term" value="F:ATP binding"/>
    <property type="evidence" value="ECO:0007669"/>
    <property type="project" value="UniProtKB-KW"/>
</dbReference>
<keyword evidence="5" id="KW-0597">Phosphoprotein</keyword>